<organism evidence="2 3">
    <name type="scientific">Thermus aquaticus (strain ATCC BAA-2747 / Y51MC23)</name>
    <dbReference type="NCBI Taxonomy" id="498848"/>
    <lineage>
        <taxon>Bacteria</taxon>
        <taxon>Thermotogati</taxon>
        <taxon>Deinococcota</taxon>
        <taxon>Deinococci</taxon>
        <taxon>Thermales</taxon>
        <taxon>Thermaceae</taxon>
        <taxon>Thermus</taxon>
    </lineage>
</organism>
<gene>
    <name evidence="2" type="ORF">TO73_2737</name>
</gene>
<reference evidence="3" key="1">
    <citation type="journal article" date="2015" name="PLoS ONE">
        <title>Complete Genome Sequence of Thermus aquaticus Y51MC23.</title>
        <authorList>
            <person name="Brumm P.J."/>
            <person name="Monsma S."/>
            <person name="Keough B."/>
            <person name="Jasinovica S."/>
            <person name="Ferguson E."/>
            <person name="Schoenfeld T."/>
            <person name="Lodes M."/>
            <person name="Mead D.A."/>
        </authorList>
    </citation>
    <scope>NUCLEOTIDE SEQUENCE [LARGE SCALE GENOMIC DNA]</scope>
    <source>
        <strain evidence="3">BAA-2747 / Y51MC23</strain>
    </source>
</reference>
<dbReference type="RefSeq" id="WP_003049267.1">
    <property type="nucleotide sequence ID" value="NZ_CP010825.1"/>
</dbReference>
<feature type="compositionally biased region" description="Low complexity" evidence="1">
    <location>
        <begin position="186"/>
        <end position="198"/>
    </location>
</feature>
<name>A0ABM5VQ24_THEA5</name>
<feature type="region of interest" description="Disordered" evidence="1">
    <location>
        <begin position="296"/>
        <end position="317"/>
    </location>
</feature>
<feature type="region of interest" description="Disordered" evidence="1">
    <location>
        <begin position="142"/>
        <end position="201"/>
    </location>
</feature>
<feature type="compositionally biased region" description="Acidic residues" evidence="1">
    <location>
        <begin position="160"/>
        <end position="182"/>
    </location>
</feature>
<dbReference type="SUPFAM" id="SSF46785">
    <property type="entry name" value="Winged helix' DNA-binding domain"/>
    <property type="match status" value="1"/>
</dbReference>
<keyword evidence="2" id="KW-0614">Plasmid</keyword>
<geneLocation type="plasmid" evidence="2 3">
    <name>pTA69</name>
</geneLocation>
<evidence type="ECO:0000256" key="1">
    <source>
        <dbReference type="SAM" id="MobiDB-lite"/>
    </source>
</evidence>
<keyword evidence="3" id="KW-1185">Reference proteome</keyword>
<evidence type="ECO:0000313" key="2">
    <source>
        <dbReference type="EMBL" id="ALJ92266.1"/>
    </source>
</evidence>
<sequence>MRHPSWRYLQTEGSYSLIPNSLMAVALSGQVPGWEGTLSPIARLVLLALASRARLRVKSADEKELAALLGVDPRTARKALMDLWEAGLVEVDSLGRYRLAGGLPQGGHPALQALHAPLHALQGGGGENGLPEGDFQEPEIKEEVKEEKDLPHPHPPTRADEEEEEASEEEVTQPLQEEDDLGGEGVPAAPSSVNAPLVPSNPPPPLVKVGTKPLQGALKGAGLWGEFYRAFRPGFPSEALWAAYLARLEREALPKGEVFLQALALTLRGVAQGGVRYPARYLEAVMADLAVHLGEGGPKAARTPAPPPPPGGTRDGIPDGALLHLPDGRRGYFAGWTGGGAKAFVEVDGVAHLVDRELVLAARVVG</sequence>
<dbReference type="Proteomes" id="UP000058660">
    <property type="component" value="Plasmid pTA69"/>
</dbReference>
<dbReference type="InterPro" id="IPR036390">
    <property type="entry name" value="WH_DNA-bd_sf"/>
</dbReference>
<accession>A0ABM5VQ24</accession>
<evidence type="ECO:0000313" key="3">
    <source>
        <dbReference type="Proteomes" id="UP000058660"/>
    </source>
</evidence>
<proteinExistence type="predicted"/>
<protein>
    <recommendedName>
        <fullName evidence="4">Helix-turn-helix domain protein</fullName>
    </recommendedName>
</protein>
<dbReference type="EMBL" id="CP010825">
    <property type="protein sequence ID" value="ALJ92266.1"/>
    <property type="molecule type" value="Genomic_DNA"/>
</dbReference>
<evidence type="ECO:0008006" key="4">
    <source>
        <dbReference type="Google" id="ProtNLM"/>
    </source>
</evidence>
<feature type="compositionally biased region" description="Basic and acidic residues" evidence="1">
    <location>
        <begin position="142"/>
        <end position="152"/>
    </location>
</feature>